<feature type="domain" description="YhcG N-terminal" evidence="1">
    <location>
        <begin position="17"/>
        <end position="89"/>
    </location>
</feature>
<dbReference type="PANTHER" id="PTHR30547:SF5">
    <property type="entry name" value="NUCLEASE YHCG-RELATED"/>
    <property type="match status" value="1"/>
</dbReference>
<dbReference type="EMBL" id="ATBP01003374">
    <property type="protein sequence ID" value="ETR64970.1"/>
    <property type="molecule type" value="Genomic_DNA"/>
</dbReference>
<dbReference type="PANTHER" id="PTHR30547">
    <property type="entry name" value="UNCHARACTERIZED PROTEIN YHCG-RELATED"/>
    <property type="match status" value="1"/>
</dbReference>
<dbReference type="InterPro" id="IPR041527">
    <property type="entry name" value="YhcG_N"/>
</dbReference>
<accession>A0A1V1NQW6</accession>
<dbReference type="AlphaFoldDB" id="A0A1V1NQW6"/>
<name>A0A1V1NQW6_9BACT</name>
<protein>
    <recommendedName>
        <fullName evidence="1">YhcG N-terminal domain-containing protein</fullName>
    </recommendedName>
</protein>
<dbReference type="Pfam" id="PF17761">
    <property type="entry name" value="DUF1016_N"/>
    <property type="match status" value="1"/>
</dbReference>
<reference evidence="3" key="1">
    <citation type="submission" date="2012-11" db="EMBL/GenBank/DDBJ databases">
        <authorList>
            <person name="Lucero-Rivera Y.E."/>
            <person name="Tovar-Ramirez D."/>
        </authorList>
    </citation>
    <scope>NUCLEOTIDE SEQUENCE [LARGE SCALE GENOMIC DNA]</scope>
    <source>
        <strain evidence="3">Araruama</strain>
    </source>
</reference>
<proteinExistence type="predicted"/>
<sequence length="89" mass="10301">MGNLSKNNDYGKLLSNIGNILEKGRTKAYKSINNILVQTYWEVGKSIVEFEQKGEKRAEYGKKLLDKLYKDLKQEYGKGFSRSNVYAMR</sequence>
<evidence type="ECO:0000259" key="1">
    <source>
        <dbReference type="Pfam" id="PF17761"/>
    </source>
</evidence>
<comment type="caution">
    <text evidence="2">The sequence shown here is derived from an EMBL/GenBank/DDBJ whole genome shotgun (WGS) entry which is preliminary data.</text>
</comment>
<gene>
    <name evidence="2" type="ORF">OMM_15031</name>
</gene>
<feature type="non-terminal residue" evidence="2">
    <location>
        <position position="89"/>
    </location>
</feature>
<evidence type="ECO:0000313" key="3">
    <source>
        <dbReference type="Proteomes" id="UP000189670"/>
    </source>
</evidence>
<dbReference type="Proteomes" id="UP000189670">
    <property type="component" value="Unassembled WGS sequence"/>
</dbReference>
<dbReference type="InterPro" id="IPR053148">
    <property type="entry name" value="PD-DEXK-like_domain"/>
</dbReference>
<evidence type="ECO:0000313" key="2">
    <source>
        <dbReference type="EMBL" id="ETR64970.1"/>
    </source>
</evidence>
<organism evidence="2 3">
    <name type="scientific">Candidatus Magnetoglobus multicellularis str. Araruama</name>
    <dbReference type="NCBI Taxonomy" id="890399"/>
    <lineage>
        <taxon>Bacteria</taxon>
        <taxon>Pseudomonadati</taxon>
        <taxon>Thermodesulfobacteriota</taxon>
        <taxon>Desulfobacteria</taxon>
        <taxon>Desulfobacterales</taxon>
        <taxon>Desulfobacteraceae</taxon>
        <taxon>Candidatus Magnetoglobus</taxon>
    </lineage>
</organism>